<feature type="transmembrane region" description="Helical" evidence="1">
    <location>
        <begin position="155"/>
        <end position="179"/>
    </location>
</feature>
<organism evidence="2">
    <name type="scientific">hydrothermal vent metagenome</name>
    <dbReference type="NCBI Taxonomy" id="652676"/>
    <lineage>
        <taxon>unclassified sequences</taxon>
        <taxon>metagenomes</taxon>
        <taxon>ecological metagenomes</taxon>
    </lineage>
</organism>
<dbReference type="EMBL" id="UOFD01000028">
    <property type="protein sequence ID" value="VAW51328.1"/>
    <property type="molecule type" value="Genomic_DNA"/>
</dbReference>
<feature type="transmembrane region" description="Helical" evidence="1">
    <location>
        <begin position="322"/>
        <end position="341"/>
    </location>
</feature>
<dbReference type="InterPro" id="IPR005240">
    <property type="entry name" value="DUF389"/>
</dbReference>
<feature type="transmembrane region" description="Helical" evidence="1">
    <location>
        <begin position="224"/>
        <end position="244"/>
    </location>
</feature>
<feature type="transmembrane region" description="Helical" evidence="1">
    <location>
        <begin position="279"/>
        <end position="302"/>
    </location>
</feature>
<proteinExistence type="predicted"/>
<feature type="transmembrane region" description="Helical" evidence="1">
    <location>
        <begin position="132"/>
        <end position="149"/>
    </location>
</feature>
<sequence>MKIIEVIADAGHHDTIISIAEQQQVEDIWFTQINEDSRFVARLLVSPEKRQKVLDALQTIFHNSDNYRVLIIPLDTALPKPVETEIPADESLNSEQLEEKEAQEKERKKAALMSTREEILVQVEKDAQLNDNFILLVILSAIVAAIGLLENNLAVIVGAMVIAPLLGPNIAFSLGASLGEKKLVIDSLKTIFVGIIVAILFSIGLGLVWPGSFDSSELMSRTDVAYSGTAIALASGAAASLSLVSGTSSVLVGVMVAVALMPPAVTIGLMLSIGETNHALGATLLLAVNVVCINLSSSLVFLFRGIKPRTWLEAHKAKQSRLLSIGVWVVMLLILFLMIYLRHETQM</sequence>
<evidence type="ECO:0000256" key="1">
    <source>
        <dbReference type="SAM" id="Phobius"/>
    </source>
</evidence>
<dbReference type="Pfam" id="PF04087">
    <property type="entry name" value="DUF389"/>
    <property type="match status" value="1"/>
</dbReference>
<dbReference type="AlphaFoldDB" id="A0A3B0W5Y5"/>
<feature type="transmembrane region" description="Helical" evidence="1">
    <location>
        <begin position="251"/>
        <end position="273"/>
    </location>
</feature>
<dbReference type="PANTHER" id="PTHR20992:SF9">
    <property type="entry name" value="AT15442P-RELATED"/>
    <property type="match status" value="1"/>
</dbReference>
<dbReference type="NCBIfam" id="TIGR00341">
    <property type="entry name" value="TIGR00341 family protein"/>
    <property type="match status" value="1"/>
</dbReference>
<reference evidence="2" key="1">
    <citation type="submission" date="2018-06" db="EMBL/GenBank/DDBJ databases">
        <authorList>
            <person name="Zhirakovskaya E."/>
        </authorList>
    </citation>
    <scope>NUCLEOTIDE SEQUENCE</scope>
</reference>
<gene>
    <name evidence="2" type="ORF">MNBD_GAMMA06-930</name>
</gene>
<feature type="transmembrane region" description="Helical" evidence="1">
    <location>
        <begin position="191"/>
        <end position="212"/>
    </location>
</feature>
<evidence type="ECO:0000313" key="2">
    <source>
        <dbReference type="EMBL" id="VAW51328.1"/>
    </source>
</evidence>
<protein>
    <submittedName>
        <fullName evidence="2">Uncharacterized protein, MJ0678-like</fullName>
    </submittedName>
</protein>
<accession>A0A3B0W5Y5</accession>
<keyword evidence="1" id="KW-0472">Membrane</keyword>
<keyword evidence="1" id="KW-0812">Transmembrane</keyword>
<dbReference type="PANTHER" id="PTHR20992">
    <property type="entry name" value="AT15442P-RELATED"/>
    <property type="match status" value="1"/>
</dbReference>
<keyword evidence="1" id="KW-1133">Transmembrane helix</keyword>
<name>A0A3B0W5Y5_9ZZZZ</name>